<evidence type="ECO:0000313" key="3">
    <source>
        <dbReference type="Proteomes" id="UP001642409"/>
    </source>
</evidence>
<dbReference type="EMBL" id="CATOUU010000763">
    <property type="protein sequence ID" value="CAI9946599.1"/>
    <property type="molecule type" value="Genomic_DNA"/>
</dbReference>
<evidence type="ECO:0000313" key="2">
    <source>
        <dbReference type="EMBL" id="CAL6068343.1"/>
    </source>
</evidence>
<protein>
    <submittedName>
        <fullName evidence="1">SANT/Myb domain</fullName>
    </submittedName>
    <submittedName>
        <fullName evidence="2">SANT/Myb_domain</fullName>
    </submittedName>
</protein>
<dbReference type="EMBL" id="CAXDID020000272">
    <property type="protein sequence ID" value="CAL6068343.1"/>
    <property type="molecule type" value="Genomic_DNA"/>
</dbReference>
<gene>
    <name evidence="1" type="ORF">HINF_LOCUS34244</name>
    <name evidence="2" type="ORF">HINF_LOCUS53456</name>
</gene>
<sequence length="296" mass="34502">MQNDTENIFLQQAATTLRAQFPQQYSNTDGTSVASQILLLTDRQYTSFWNEFSNRVNLPANELQQYFANTVASKFLTNPASYMTLPPLPSIFPMNQLNNNTQINTVNYNTNANFTQVNPMNIMNISNIKNQPVQELNPTPNPFLATTTQQYFRKSVPRQKSIVFDQFSKLFGLALAQTLQFFTGTLYTEDSQLCQAVNSYLEYNTKHKFWSKMTELIPGKSNKQVQDYYAHSFQKVLFTKQLTIEDKMLIRKLNEELINEKPSYVSQMFMNSVKSEEYFKHNIIMYIINLRRQDKK</sequence>
<dbReference type="CDD" id="cd00167">
    <property type="entry name" value="SANT"/>
    <property type="match status" value="1"/>
</dbReference>
<dbReference type="AlphaFoldDB" id="A0AA86U9L9"/>
<name>A0AA86U9L9_9EUKA</name>
<reference evidence="2 3" key="2">
    <citation type="submission" date="2024-07" db="EMBL/GenBank/DDBJ databases">
        <authorList>
            <person name="Akdeniz Z."/>
        </authorList>
    </citation>
    <scope>NUCLEOTIDE SEQUENCE [LARGE SCALE GENOMIC DNA]</scope>
</reference>
<evidence type="ECO:0000313" key="1">
    <source>
        <dbReference type="EMBL" id="CAI9946599.1"/>
    </source>
</evidence>
<accession>A0AA86U9L9</accession>
<reference evidence="1" key="1">
    <citation type="submission" date="2023-06" db="EMBL/GenBank/DDBJ databases">
        <authorList>
            <person name="Kurt Z."/>
        </authorList>
    </citation>
    <scope>NUCLEOTIDE SEQUENCE</scope>
</reference>
<comment type="caution">
    <text evidence="1">The sequence shown here is derived from an EMBL/GenBank/DDBJ whole genome shotgun (WGS) entry which is preliminary data.</text>
</comment>
<dbReference type="InterPro" id="IPR001005">
    <property type="entry name" value="SANT/Myb"/>
</dbReference>
<dbReference type="Proteomes" id="UP001642409">
    <property type="component" value="Unassembled WGS sequence"/>
</dbReference>
<proteinExistence type="predicted"/>
<keyword evidence="3" id="KW-1185">Reference proteome</keyword>
<organism evidence="1">
    <name type="scientific">Hexamita inflata</name>
    <dbReference type="NCBI Taxonomy" id="28002"/>
    <lineage>
        <taxon>Eukaryota</taxon>
        <taxon>Metamonada</taxon>
        <taxon>Diplomonadida</taxon>
        <taxon>Hexamitidae</taxon>
        <taxon>Hexamitinae</taxon>
        <taxon>Hexamita</taxon>
    </lineage>
</organism>
<dbReference type="Gene3D" id="1.10.10.60">
    <property type="entry name" value="Homeodomain-like"/>
    <property type="match status" value="1"/>
</dbReference>